<dbReference type="Pfam" id="PF10551">
    <property type="entry name" value="MULE"/>
    <property type="match status" value="1"/>
</dbReference>
<feature type="domain" description="SWIM-type" evidence="5">
    <location>
        <begin position="500"/>
        <end position="536"/>
    </location>
</feature>
<evidence type="ECO:0000256" key="3">
    <source>
        <dbReference type="ARBA" id="ARBA00022833"/>
    </source>
</evidence>
<sequence length="631" mass="72653">MVFANENEAYNTYNAYAICKGFGVRKGQKANNSKGVLRRCTFVCNCEGHSPSIPPHEQRNIYRTVKRTGCEACIKFTIENGVWEVTKFEDVHNHPFIEDKQKHLIRSYRHITDTSKGILTSMTGAGIRATKTYSYLCDEAGGANNIGFTLRDCQNFLQSKRRNLIDAGDCQRLINHFNYLQSNGSNFSYTFQLDDDQRLTNVFWSDGLSKLDYDSFGDVVVFDTTYRTNKYNMICAPFVGVNHHWKNVLFGCAFLMDETIASFVWAFQSFLEAMGNKAPKTIFTDQDHAMANAIRTVFPNSDHRLCIWHIGKNDTHHIAHLLGKPGFRDKYWHKLLYRCESEIEMETTWKAMCQEWNLSGNKWLDNLYRLRHKWCPAFGRDFFSAGIRSTQRSESTNNVFQDMACKTMTLSEFVGYYEKQAEKMCNTEIVDDFECARGKPHIMVETSGILQHAAQVYTHVIYRNFQAEFLHVLSEHVLQSETDAPLHTYIVGTGSSERKHIVHFSPSDSTIFCSCKLFEMQGWLCRHALYILTNVANITSIPSQYILKRWTKVAKQRIYCEDVAQSSHHAVNSKTLRLKRLMQLAFSVMNDSANHDVTEELATTALLRLRSQITTKMQSLIGKDHVDFLEE</sequence>
<dbReference type="SMART" id="SM00575">
    <property type="entry name" value="ZnF_PMZ"/>
    <property type="match status" value="1"/>
</dbReference>
<dbReference type="AlphaFoldDB" id="A0A059D2Y3"/>
<dbReference type="OMA" id="HPRSIFT"/>
<dbReference type="InterPro" id="IPR007527">
    <property type="entry name" value="Znf_SWIM"/>
</dbReference>
<organism evidence="6">
    <name type="scientific">Eucalyptus grandis</name>
    <name type="common">Flooded gum</name>
    <dbReference type="NCBI Taxonomy" id="71139"/>
    <lineage>
        <taxon>Eukaryota</taxon>
        <taxon>Viridiplantae</taxon>
        <taxon>Streptophyta</taxon>
        <taxon>Embryophyta</taxon>
        <taxon>Tracheophyta</taxon>
        <taxon>Spermatophyta</taxon>
        <taxon>Magnoliopsida</taxon>
        <taxon>eudicotyledons</taxon>
        <taxon>Gunneridae</taxon>
        <taxon>Pentapetalae</taxon>
        <taxon>rosids</taxon>
        <taxon>malvids</taxon>
        <taxon>Myrtales</taxon>
        <taxon>Myrtaceae</taxon>
        <taxon>Myrtoideae</taxon>
        <taxon>Eucalypteae</taxon>
        <taxon>Eucalyptus</taxon>
    </lineage>
</organism>
<keyword evidence="3" id="KW-0862">Zinc</keyword>
<dbReference type="EMBL" id="KK198754">
    <property type="protein sequence ID" value="KCW84786.1"/>
    <property type="molecule type" value="Genomic_DNA"/>
</dbReference>
<reference evidence="6" key="1">
    <citation type="submission" date="2013-07" db="EMBL/GenBank/DDBJ databases">
        <title>The genome of Eucalyptus grandis.</title>
        <authorList>
            <person name="Schmutz J."/>
            <person name="Hayes R."/>
            <person name="Myburg A."/>
            <person name="Tuskan G."/>
            <person name="Grattapaglia D."/>
            <person name="Rokhsar D.S."/>
        </authorList>
    </citation>
    <scope>NUCLEOTIDE SEQUENCE</scope>
    <source>
        <tissue evidence="6">Leaf extractions</tissue>
    </source>
</reference>
<evidence type="ECO:0000313" key="6">
    <source>
        <dbReference type="EMBL" id="KCW84786.1"/>
    </source>
</evidence>
<dbReference type="InParanoid" id="A0A059D2Y3"/>
<evidence type="ECO:0000259" key="5">
    <source>
        <dbReference type="PROSITE" id="PS50966"/>
    </source>
</evidence>
<protein>
    <recommendedName>
        <fullName evidence="5">SWIM-type domain-containing protein</fullName>
    </recommendedName>
</protein>
<evidence type="ECO:0000256" key="1">
    <source>
        <dbReference type="ARBA" id="ARBA00022723"/>
    </source>
</evidence>
<accession>A0A059D2Y3</accession>
<dbReference type="STRING" id="71139.A0A059D2Y3"/>
<keyword evidence="2 4" id="KW-0863">Zinc-finger</keyword>
<evidence type="ECO:0000256" key="2">
    <source>
        <dbReference type="ARBA" id="ARBA00022771"/>
    </source>
</evidence>
<dbReference type="Pfam" id="PF04434">
    <property type="entry name" value="SWIM"/>
    <property type="match status" value="1"/>
</dbReference>
<dbReference type="GO" id="GO:0008270">
    <property type="term" value="F:zinc ion binding"/>
    <property type="evidence" value="ECO:0007669"/>
    <property type="project" value="UniProtKB-KW"/>
</dbReference>
<dbReference type="InterPro" id="IPR006564">
    <property type="entry name" value="Znf_PMZ"/>
</dbReference>
<dbReference type="InterPro" id="IPR018289">
    <property type="entry name" value="MULE_transposase_dom"/>
</dbReference>
<feature type="non-terminal residue" evidence="6">
    <location>
        <position position="631"/>
    </location>
</feature>
<gene>
    <name evidence="6" type="ORF">EUGRSUZ_B01589</name>
</gene>
<evidence type="ECO:0000256" key="4">
    <source>
        <dbReference type="PROSITE-ProRule" id="PRU00325"/>
    </source>
</evidence>
<dbReference type="Pfam" id="PF03101">
    <property type="entry name" value="FAR1"/>
    <property type="match status" value="1"/>
</dbReference>
<dbReference type="PANTHER" id="PTHR47718:SF17">
    <property type="entry name" value="PROTEIN FAR1-RELATED SEQUENCE 5-LIKE"/>
    <property type="match status" value="1"/>
</dbReference>
<dbReference type="InterPro" id="IPR004330">
    <property type="entry name" value="FAR1_DNA_bnd_dom"/>
</dbReference>
<name>A0A059D2Y3_EUCGR</name>
<proteinExistence type="predicted"/>
<dbReference type="Gramene" id="KCW84786">
    <property type="protein sequence ID" value="KCW84786"/>
    <property type="gene ID" value="EUGRSUZ_B01589"/>
</dbReference>
<keyword evidence="1" id="KW-0479">Metal-binding</keyword>
<dbReference type="PANTHER" id="PTHR47718">
    <property type="entry name" value="OS01G0519700 PROTEIN"/>
    <property type="match status" value="1"/>
</dbReference>
<dbReference type="PROSITE" id="PS50966">
    <property type="entry name" value="ZF_SWIM"/>
    <property type="match status" value="1"/>
</dbReference>